<keyword evidence="2" id="KW-1133">Transmembrane helix</keyword>
<evidence type="ECO:0000313" key="4">
    <source>
        <dbReference type="Proteomes" id="UP000076154"/>
    </source>
</evidence>
<name>A0A369J7K0_HYPMA</name>
<feature type="transmembrane region" description="Helical" evidence="2">
    <location>
        <begin position="418"/>
        <end position="440"/>
    </location>
</feature>
<dbReference type="OrthoDB" id="3062801at2759"/>
<keyword evidence="2" id="KW-0812">Transmembrane</keyword>
<protein>
    <submittedName>
        <fullName evidence="3">Uncharacterized protein</fullName>
    </submittedName>
</protein>
<dbReference type="AlphaFoldDB" id="A0A369J7K0"/>
<dbReference type="InParanoid" id="A0A369J7K0"/>
<evidence type="ECO:0000256" key="2">
    <source>
        <dbReference type="SAM" id="Phobius"/>
    </source>
</evidence>
<feature type="region of interest" description="Disordered" evidence="1">
    <location>
        <begin position="1"/>
        <end position="42"/>
    </location>
</feature>
<feature type="compositionally biased region" description="Pro residues" evidence="1">
    <location>
        <begin position="487"/>
        <end position="497"/>
    </location>
</feature>
<keyword evidence="2" id="KW-0472">Membrane</keyword>
<feature type="transmembrane region" description="Helical" evidence="2">
    <location>
        <begin position="322"/>
        <end position="342"/>
    </location>
</feature>
<feature type="region of interest" description="Disordered" evidence="1">
    <location>
        <begin position="695"/>
        <end position="717"/>
    </location>
</feature>
<feature type="compositionally biased region" description="Pro residues" evidence="1">
    <location>
        <begin position="509"/>
        <end position="521"/>
    </location>
</feature>
<keyword evidence="4" id="KW-1185">Reference proteome</keyword>
<comment type="caution">
    <text evidence="3">The sequence shown here is derived from an EMBL/GenBank/DDBJ whole genome shotgun (WGS) entry which is preliminary data.</text>
</comment>
<feature type="region of interest" description="Disordered" evidence="1">
    <location>
        <begin position="753"/>
        <end position="804"/>
    </location>
</feature>
<gene>
    <name evidence="3" type="ORF">Hypma_002745</name>
</gene>
<feature type="region of interest" description="Disordered" evidence="1">
    <location>
        <begin position="479"/>
        <end position="542"/>
    </location>
</feature>
<feature type="region of interest" description="Disordered" evidence="1">
    <location>
        <begin position="164"/>
        <end position="183"/>
    </location>
</feature>
<reference evidence="3" key="1">
    <citation type="submission" date="2018-04" db="EMBL/GenBank/DDBJ databases">
        <title>Whole genome sequencing of Hypsizygus marmoreus.</title>
        <authorList>
            <person name="Choi I.-G."/>
            <person name="Min B."/>
            <person name="Kim J.-G."/>
            <person name="Kim S."/>
            <person name="Oh Y.-L."/>
            <person name="Kong W.-S."/>
            <person name="Park H."/>
            <person name="Jeong J."/>
            <person name="Song E.-S."/>
        </authorList>
    </citation>
    <scope>NUCLEOTIDE SEQUENCE [LARGE SCALE GENOMIC DNA]</scope>
    <source>
        <strain evidence="3">51987-8</strain>
    </source>
</reference>
<feature type="compositionally biased region" description="Polar residues" evidence="1">
    <location>
        <begin position="765"/>
        <end position="779"/>
    </location>
</feature>
<proteinExistence type="predicted"/>
<feature type="compositionally biased region" description="Polar residues" evidence="1">
    <location>
        <begin position="795"/>
        <end position="804"/>
    </location>
</feature>
<evidence type="ECO:0000256" key="1">
    <source>
        <dbReference type="SAM" id="MobiDB-lite"/>
    </source>
</evidence>
<feature type="transmembrane region" description="Helical" evidence="2">
    <location>
        <begin position="292"/>
        <end position="310"/>
    </location>
</feature>
<accession>A0A369J7K0</accession>
<feature type="compositionally biased region" description="Pro residues" evidence="1">
    <location>
        <begin position="171"/>
        <end position="180"/>
    </location>
</feature>
<sequence>MHMAHRQDDGMVSLHSPSPVRDTQRVNELSTGSPALDATLQPEETRLSVHSPVLHGGDHHDGLNIDSERGHTTESATFEPVFIRGSPSLSRHPGGRSTPGPNRYQYQPSSIDTSSSYITEPDRQNALHWHEAHSFVAVDPFIPSVVHSLANFALSAPDTSQSQFHYVHSRPPTPMQPPPHKSATSYELPSGTFILILAFLFDTIPRQVYLHFLLRLPSLYFSRVARIFEDAELSMPDIKRMAVVTANQWNDHSPTAVNTNWNFEPSIVSPPFLNLKMSWESFIDSLMREWKTLNIVSVLLLSAILTTLQIEAAAADPITRSAALLALVCSLMSLLYGCMYIIRFGSMRKPHKASEWAEEAQKTKTLIWWNVWVLLAMPAIWLSWSIIFYLTCIMSFVWRTGTSHDPVLILSPKAALGPRIAITCVFALGVIYFSLIVSTFRRYGDAMDKAWQSRVLNWAENPSTVYDHAFSINRRTSTLASDRTVPPSHPASLPIPHPYAHGRSRPHSHPPPPPAPTPMEPSPGISAPLAFSRPAPDPHTEQVSFKTAKILDLRFKAHVGSEMPNVLLRRDILVEDWRRFIADAALAWDGQYPRLQREQHGHTQRIRVVGRSRPQDVIARFIQWWNDQFFIPRGALAVLCEERPTDYPASPLFALYLMDLRSPSSADGGDGGGIPEPGARMAERFGSVPEGLERVDVYDPVPGSERRGHGGDGSRMGKTLIFADGPHTARVHWRNGGAFVVDERAVDTTLSLAESSQDSRVDSPRASTASDTSWPNSQAEHAVQSRDEAVLGDMASQSNRIVQS</sequence>
<feature type="region of interest" description="Disordered" evidence="1">
    <location>
        <begin position="81"/>
        <end position="117"/>
    </location>
</feature>
<evidence type="ECO:0000313" key="3">
    <source>
        <dbReference type="EMBL" id="RDB16577.1"/>
    </source>
</evidence>
<organism evidence="3 4">
    <name type="scientific">Hypsizygus marmoreus</name>
    <name type="common">White beech mushroom</name>
    <name type="synonym">Agaricus marmoreus</name>
    <dbReference type="NCBI Taxonomy" id="39966"/>
    <lineage>
        <taxon>Eukaryota</taxon>
        <taxon>Fungi</taxon>
        <taxon>Dikarya</taxon>
        <taxon>Basidiomycota</taxon>
        <taxon>Agaricomycotina</taxon>
        <taxon>Agaricomycetes</taxon>
        <taxon>Agaricomycetidae</taxon>
        <taxon>Agaricales</taxon>
        <taxon>Tricholomatineae</taxon>
        <taxon>Lyophyllaceae</taxon>
        <taxon>Hypsizygus</taxon>
    </lineage>
</organism>
<feature type="transmembrane region" description="Helical" evidence="2">
    <location>
        <begin position="371"/>
        <end position="398"/>
    </location>
</feature>
<dbReference type="Proteomes" id="UP000076154">
    <property type="component" value="Unassembled WGS sequence"/>
</dbReference>
<dbReference type="EMBL" id="LUEZ02000124">
    <property type="protein sequence ID" value="RDB16577.1"/>
    <property type="molecule type" value="Genomic_DNA"/>
</dbReference>
<feature type="compositionally biased region" description="Polar residues" evidence="1">
    <location>
        <begin position="104"/>
        <end position="117"/>
    </location>
</feature>